<organism evidence="1">
    <name type="scientific">Anguilla anguilla</name>
    <name type="common">European freshwater eel</name>
    <name type="synonym">Muraena anguilla</name>
    <dbReference type="NCBI Taxonomy" id="7936"/>
    <lineage>
        <taxon>Eukaryota</taxon>
        <taxon>Metazoa</taxon>
        <taxon>Chordata</taxon>
        <taxon>Craniata</taxon>
        <taxon>Vertebrata</taxon>
        <taxon>Euteleostomi</taxon>
        <taxon>Actinopterygii</taxon>
        <taxon>Neopterygii</taxon>
        <taxon>Teleostei</taxon>
        <taxon>Anguilliformes</taxon>
        <taxon>Anguillidae</taxon>
        <taxon>Anguilla</taxon>
    </lineage>
</organism>
<reference evidence="1" key="2">
    <citation type="journal article" date="2015" name="Fish Shellfish Immunol.">
        <title>Early steps in the European eel (Anguilla anguilla)-Vibrio vulnificus interaction in the gills: Role of the RtxA13 toxin.</title>
        <authorList>
            <person name="Callol A."/>
            <person name="Pajuelo D."/>
            <person name="Ebbesson L."/>
            <person name="Teles M."/>
            <person name="MacKenzie S."/>
            <person name="Amaro C."/>
        </authorList>
    </citation>
    <scope>NUCLEOTIDE SEQUENCE</scope>
</reference>
<reference evidence="1" key="1">
    <citation type="submission" date="2014-11" db="EMBL/GenBank/DDBJ databases">
        <authorList>
            <person name="Amaro Gonzalez C."/>
        </authorList>
    </citation>
    <scope>NUCLEOTIDE SEQUENCE</scope>
</reference>
<proteinExistence type="predicted"/>
<sequence>MLSLNVTINKRKYFIQLYLYTCLWTTEKHRQSIILWDNKSIWLNAEEFQQQFHGKPSPKTAFLSK</sequence>
<dbReference type="EMBL" id="GBXM01011548">
    <property type="protein sequence ID" value="JAH97029.1"/>
    <property type="molecule type" value="Transcribed_RNA"/>
</dbReference>
<accession>A0A0E9X376</accession>
<evidence type="ECO:0000313" key="1">
    <source>
        <dbReference type="EMBL" id="JAH97029.1"/>
    </source>
</evidence>
<protein>
    <submittedName>
        <fullName evidence="1">Uncharacterized protein</fullName>
    </submittedName>
</protein>
<name>A0A0E9X376_ANGAN</name>
<dbReference type="AlphaFoldDB" id="A0A0E9X376"/>